<evidence type="ECO:0000256" key="7">
    <source>
        <dbReference type="ARBA" id="ARBA00022842"/>
    </source>
</evidence>
<sequence>FNTTKGALIRSMLFPKPNEFKFYRDSFRFIRVLALIAVIGFFISAYNFIRMGMNVQLVLVRALDLITIIVPPALPTTMSIGTSFAIHRLNKAGIFCISPLRVNIGGKINVMCFDKTGTLTEDGLDVLGVKYIEPETNKFSKLHTSADELNALQNNGSPINS</sequence>
<comment type="subcellular location">
    <subcellularLocation>
        <location evidence="1">Membrane</location>
        <topology evidence="1">Multi-pass membrane protein</topology>
    </subcellularLocation>
</comment>
<dbReference type="SUPFAM" id="SSF81665">
    <property type="entry name" value="Calcium ATPase, transmembrane domain M"/>
    <property type="match status" value="1"/>
</dbReference>
<keyword evidence="9 11" id="KW-1133">Transmembrane helix</keyword>
<dbReference type="GO" id="GO:0016020">
    <property type="term" value="C:membrane"/>
    <property type="evidence" value="ECO:0007669"/>
    <property type="project" value="UniProtKB-SubCell"/>
</dbReference>
<dbReference type="PANTHER" id="PTHR45630:SF8">
    <property type="entry name" value="CATION-TRANSPORTING ATPASE"/>
    <property type="match status" value="1"/>
</dbReference>
<evidence type="ECO:0000256" key="11">
    <source>
        <dbReference type="SAM" id="Phobius"/>
    </source>
</evidence>
<dbReference type="Gene3D" id="3.40.50.1000">
    <property type="entry name" value="HAD superfamily/HAD-like"/>
    <property type="match status" value="1"/>
</dbReference>
<reference evidence="12" key="1">
    <citation type="submission" date="2021-06" db="EMBL/GenBank/DDBJ databases">
        <authorList>
            <person name="Kallberg Y."/>
            <person name="Tangrot J."/>
            <person name="Rosling A."/>
        </authorList>
    </citation>
    <scope>NUCLEOTIDE SEQUENCE</scope>
    <source>
        <strain evidence="12">IA702</strain>
    </source>
</reference>
<keyword evidence="6" id="KW-0067">ATP-binding</keyword>
<dbReference type="Proteomes" id="UP000789572">
    <property type="component" value="Unassembled WGS sequence"/>
</dbReference>
<keyword evidence="7" id="KW-0460">Magnesium</keyword>
<protein>
    <submittedName>
        <fullName evidence="12">4060_t:CDS:1</fullName>
    </submittedName>
</protein>
<dbReference type="Gene3D" id="1.20.1110.10">
    <property type="entry name" value="Calcium-transporting ATPase, transmembrane domain"/>
    <property type="match status" value="1"/>
</dbReference>
<evidence type="ECO:0000256" key="6">
    <source>
        <dbReference type="ARBA" id="ARBA00022840"/>
    </source>
</evidence>
<evidence type="ECO:0000256" key="5">
    <source>
        <dbReference type="ARBA" id="ARBA00022741"/>
    </source>
</evidence>
<dbReference type="GO" id="GO:0016887">
    <property type="term" value="F:ATP hydrolysis activity"/>
    <property type="evidence" value="ECO:0007669"/>
    <property type="project" value="InterPro"/>
</dbReference>
<keyword evidence="3 11" id="KW-0812">Transmembrane</keyword>
<feature type="transmembrane region" description="Helical" evidence="11">
    <location>
        <begin position="29"/>
        <end position="49"/>
    </location>
</feature>
<evidence type="ECO:0000256" key="1">
    <source>
        <dbReference type="ARBA" id="ARBA00004141"/>
    </source>
</evidence>
<dbReference type="GO" id="GO:0006874">
    <property type="term" value="P:intracellular calcium ion homeostasis"/>
    <property type="evidence" value="ECO:0007669"/>
    <property type="project" value="TreeGrafter"/>
</dbReference>
<keyword evidence="5" id="KW-0547">Nucleotide-binding</keyword>
<proteinExistence type="predicted"/>
<dbReference type="GO" id="GO:0019829">
    <property type="term" value="F:ATPase-coupled monoatomic cation transmembrane transporter activity"/>
    <property type="evidence" value="ECO:0007669"/>
    <property type="project" value="TreeGrafter"/>
</dbReference>
<dbReference type="NCBIfam" id="TIGR01494">
    <property type="entry name" value="ATPase_P-type"/>
    <property type="match status" value="1"/>
</dbReference>
<keyword evidence="4" id="KW-0479">Metal-binding</keyword>
<dbReference type="GO" id="GO:0140358">
    <property type="term" value="F:P-type transmembrane transporter activity"/>
    <property type="evidence" value="ECO:0007669"/>
    <property type="project" value="InterPro"/>
</dbReference>
<name>A0A9N9HDJ4_9GLOM</name>
<dbReference type="InterPro" id="IPR006544">
    <property type="entry name" value="P-type_TPase_V"/>
</dbReference>
<evidence type="ECO:0000256" key="8">
    <source>
        <dbReference type="ARBA" id="ARBA00022967"/>
    </source>
</evidence>
<dbReference type="PROSITE" id="PS00154">
    <property type="entry name" value="ATPASE_E1_E2"/>
    <property type="match status" value="1"/>
</dbReference>
<gene>
    <name evidence="12" type="ORF">POCULU_LOCUS11023</name>
</gene>
<dbReference type="GO" id="GO:0046872">
    <property type="term" value="F:metal ion binding"/>
    <property type="evidence" value="ECO:0007669"/>
    <property type="project" value="UniProtKB-KW"/>
</dbReference>
<keyword evidence="10 11" id="KW-0472">Membrane</keyword>
<dbReference type="FunFam" id="1.20.1110.10:FF:000032">
    <property type="entry name" value="Cation-transporting ATPase"/>
    <property type="match status" value="1"/>
</dbReference>
<evidence type="ECO:0000256" key="10">
    <source>
        <dbReference type="ARBA" id="ARBA00023136"/>
    </source>
</evidence>
<dbReference type="InterPro" id="IPR001757">
    <property type="entry name" value="P_typ_ATPase"/>
</dbReference>
<feature type="non-terminal residue" evidence="12">
    <location>
        <position position="161"/>
    </location>
</feature>
<feature type="non-terminal residue" evidence="12">
    <location>
        <position position="1"/>
    </location>
</feature>
<keyword evidence="2" id="KW-0597">Phosphoprotein</keyword>
<dbReference type="EMBL" id="CAJVPJ010006921">
    <property type="protein sequence ID" value="CAG8672026.1"/>
    <property type="molecule type" value="Genomic_DNA"/>
</dbReference>
<evidence type="ECO:0000256" key="3">
    <source>
        <dbReference type="ARBA" id="ARBA00022692"/>
    </source>
</evidence>
<keyword evidence="13" id="KW-1185">Reference proteome</keyword>
<dbReference type="AlphaFoldDB" id="A0A9N9HDJ4"/>
<dbReference type="PANTHER" id="PTHR45630">
    <property type="entry name" value="CATION-TRANSPORTING ATPASE-RELATED"/>
    <property type="match status" value="1"/>
</dbReference>
<dbReference type="OrthoDB" id="2423488at2759"/>
<organism evidence="12 13">
    <name type="scientific">Paraglomus occultum</name>
    <dbReference type="NCBI Taxonomy" id="144539"/>
    <lineage>
        <taxon>Eukaryota</taxon>
        <taxon>Fungi</taxon>
        <taxon>Fungi incertae sedis</taxon>
        <taxon>Mucoromycota</taxon>
        <taxon>Glomeromycotina</taxon>
        <taxon>Glomeromycetes</taxon>
        <taxon>Paraglomerales</taxon>
        <taxon>Paraglomeraceae</taxon>
        <taxon>Paraglomus</taxon>
    </lineage>
</organism>
<evidence type="ECO:0000313" key="12">
    <source>
        <dbReference type="EMBL" id="CAG8672026.1"/>
    </source>
</evidence>
<accession>A0A9N9HDJ4</accession>
<dbReference type="InterPro" id="IPR023214">
    <property type="entry name" value="HAD_sf"/>
</dbReference>
<dbReference type="InterPro" id="IPR023298">
    <property type="entry name" value="ATPase_P-typ_TM_dom_sf"/>
</dbReference>
<keyword evidence="8" id="KW-1278">Translocase</keyword>
<evidence type="ECO:0000256" key="4">
    <source>
        <dbReference type="ARBA" id="ARBA00022723"/>
    </source>
</evidence>
<evidence type="ECO:0000313" key="13">
    <source>
        <dbReference type="Proteomes" id="UP000789572"/>
    </source>
</evidence>
<evidence type="ECO:0000256" key="2">
    <source>
        <dbReference type="ARBA" id="ARBA00022553"/>
    </source>
</evidence>
<dbReference type="GO" id="GO:0005524">
    <property type="term" value="F:ATP binding"/>
    <property type="evidence" value="ECO:0007669"/>
    <property type="project" value="UniProtKB-KW"/>
</dbReference>
<comment type="caution">
    <text evidence="12">The sequence shown here is derived from an EMBL/GenBank/DDBJ whole genome shotgun (WGS) entry which is preliminary data.</text>
</comment>
<dbReference type="InterPro" id="IPR018303">
    <property type="entry name" value="ATPase_P-typ_P_site"/>
</dbReference>
<evidence type="ECO:0000256" key="9">
    <source>
        <dbReference type="ARBA" id="ARBA00022989"/>
    </source>
</evidence>